<dbReference type="SUPFAM" id="SSF54534">
    <property type="entry name" value="FKBP-like"/>
    <property type="match status" value="1"/>
</dbReference>
<dbReference type="Gene3D" id="3.10.50.40">
    <property type="match status" value="1"/>
</dbReference>
<dbReference type="EMBL" id="FO117577">
    <property type="protein sequence ID" value="CCF99345.1"/>
    <property type="molecule type" value="Genomic_DNA"/>
</dbReference>
<dbReference type="EC" id="5.2.1.8" evidence="4"/>
<feature type="domain" description="PPIase FKBP-type" evidence="5">
    <location>
        <begin position="76"/>
        <end position="165"/>
    </location>
</feature>
<evidence type="ECO:0000313" key="6">
    <source>
        <dbReference type="EMBL" id="CCF99345.1"/>
    </source>
</evidence>
<accession>H6RE84</accession>
<evidence type="ECO:0000256" key="2">
    <source>
        <dbReference type="ARBA" id="ARBA00023110"/>
    </source>
</evidence>
<dbReference type="GO" id="GO:0003755">
    <property type="term" value="F:peptidyl-prolyl cis-trans isomerase activity"/>
    <property type="evidence" value="ECO:0007669"/>
    <property type="project" value="UniProtKB-UniRule"/>
</dbReference>
<dbReference type="PROSITE" id="PS50059">
    <property type="entry name" value="FKBP_PPIASE"/>
    <property type="match status" value="1"/>
</dbReference>
<reference evidence="6" key="1">
    <citation type="journal article" date="2012" name="Environ. Microbiol.">
        <title>Genomic content of uncultured Bacteroidetes from contrasting oceanic provinces in the North Atlantic Ocean.</title>
        <authorList>
            <person name="Gomez-Pereira P.R."/>
            <person name="Schuler M."/>
            <person name="Fuchs B.M."/>
            <person name="Bennke C."/>
            <person name="Teeling H."/>
            <person name="Waldmann J."/>
            <person name="Richter M."/>
            <person name="Barbe V."/>
            <person name="Bataille E."/>
            <person name="Glockner F.O."/>
            <person name="Amann R."/>
        </authorList>
    </citation>
    <scope>NUCLEOTIDE SEQUENCE</scope>
</reference>
<proteinExistence type="inferred from homology"/>
<dbReference type="Pfam" id="PF00254">
    <property type="entry name" value="FKBP_C"/>
    <property type="match status" value="1"/>
</dbReference>
<gene>
    <name evidence="6" type="ORF">VIS_S3BBA60002</name>
</gene>
<evidence type="ECO:0000256" key="1">
    <source>
        <dbReference type="ARBA" id="ARBA00000971"/>
    </source>
</evidence>
<keyword evidence="2 3" id="KW-0697">Rotamase</keyword>
<dbReference type="InterPro" id="IPR001179">
    <property type="entry name" value="PPIase_FKBP_dom"/>
</dbReference>
<name>H6RE84_9BACT</name>
<evidence type="ECO:0000256" key="3">
    <source>
        <dbReference type="PROSITE-ProRule" id="PRU00277"/>
    </source>
</evidence>
<evidence type="ECO:0000256" key="4">
    <source>
        <dbReference type="RuleBase" id="RU003915"/>
    </source>
</evidence>
<sequence length="167" mass="19213">MVSCNPKHEVEVFVESDSEISITKEESIEMHRMWVKDESYKIDRYIERHNWNAISTESGVRYYVYEKGSGMSIEKDMLITVEFEVRLIDSDTTLCYTSDKNGEHTFLVGMDNVESGLHEAVKYLHVGDRAYIILPHFAAHGLLGDMNKIPPLSTVLYDVYVLDAKNK</sequence>
<reference evidence="6" key="2">
    <citation type="submission" date="2012-02" db="EMBL/GenBank/DDBJ databases">
        <authorList>
            <person name="Genoscope - CEA"/>
        </authorList>
    </citation>
    <scope>NUCLEOTIDE SEQUENCE</scope>
</reference>
<comment type="catalytic activity">
    <reaction evidence="1 3 4">
        <text>[protein]-peptidylproline (omega=180) = [protein]-peptidylproline (omega=0)</text>
        <dbReference type="Rhea" id="RHEA:16237"/>
        <dbReference type="Rhea" id="RHEA-COMP:10747"/>
        <dbReference type="Rhea" id="RHEA-COMP:10748"/>
        <dbReference type="ChEBI" id="CHEBI:83833"/>
        <dbReference type="ChEBI" id="CHEBI:83834"/>
        <dbReference type="EC" id="5.2.1.8"/>
    </reaction>
</comment>
<organism evidence="6">
    <name type="scientific">uncultured Cytophagia bacterium</name>
    <dbReference type="NCBI Taxonomy" id="768505"/>
    <lineage>
        <taxon>Bacteria</taxon>
        <taxon>Pseudomonadati</taxon>
        <taxon>Bacteroidota</taxon>
        <taxon>Cytophagia</taxon>
        <taxon>environmental samples</taxon>
    </lineage>
</organism>
<keyword evidence="3 4" id="KW-0413">Isomerase</keyword>
<dbReference type="InterPro" id="IPR046357">
    <property type="entry name" value="PPIase_dom_sf"/>
</dbReference>
<evidence type="ECO:0000259" key="5">
    <source>
        <dbReference type="PROSITE" id="PS50059"/>
    </source>
</evidence>
<comment type="similarity">
    <text evidence="4">Belongs to the FKBP-type PPIase family.</text>
</comment>
<dbReference type="AlphaFoldDB" id="H6RE84"/>
<protein>
    <recommendedName>
        <fullName evidence="4">Peptidyl-prolyl cis-trans isomerase</fullName>
        <ecNumber evidence="4">5.2.1.8</ecNumber>
    </recommendedName>
</protein>